<dbReference type="SUPFAM" id="SSF117018">
    <property type="entry name" value="ATP-dependent DNA ligase DNA-binding domain"/>
    <property type="match status" value="1"/>
</dbReference>
<dbReference type="InterPro" id="IPR036599">
    <property type="entry name" value="DNA_ligase_N_sf"/>
</dbReference>
<keyword evidence="6 12" id="KW-0227">DNA damage</keyword>
<dbReference type="Pfam" id="PF01068">
    <property type="entry name" value="DNA_ligase_A_M"/>
    <property type="match status" value="1"/>
</dbReference>
<accession>A0A9X2L4B7</accession>
<dbReference type="GO" id="GO:0003677">
    <property type="term" value="F:DNA binding"/>
    <property type="evidence" value="ECO:0007669"/>
    <property type="project" value="InterPro"/>
</dbReference>
<dbReference type="GO" id="GO:0005524">
    <property type="term" value="F:ATP binding"/>
    <property type="evidence" value="ECO:0007669"/>
    <property type="project" value="UniProtKB-KW"/>
</dbReference>
<protein>
    <recommendedName>
        <fullName evidence="12">DNA ligase</fullName>
        <ecNumber evidence="12">6.5.1.1</ecNumber>
    </recommendedName>
</protein>
<evidence type="ECO:0000256" key="11">
    <source>
        <dbReference type="ARBA" id="ARBA00034003"/>
    </source>
</evidence>
<dbReference type="InterPro" id="IPR012308">
    <property type="entry name" value="DNA_ligase_ATP-dep_N"/>
</dbReference>
<dbReference type="PANTHER" id="PTHR45674:SF4">
    <property type="entry name" value="DNA LIGASE 1"/>
    <property type="match status" value="1"/>
</dbReference>
<dbReference type="GO" id="GO:0006281">
    <property type="term" value="P:DNA repair"/>
    <property type="evidence" value="ECO:0007669"/>
    <property type="project" value="UniProtKB-KW"/>
</dbReference>
<keyword evidence="5 12" id="KW-0547">Nucleotide-binding</keyword>
<dbReference type="GO" id="GO:0006260">
    <property type="term" value="P:DNA replication"/>
    <property type="evidence" value="ECO:0007669"/>
    <property type="project" value="UniProtKB-KW"/>
</dbReference>
<dbReference type="PROSITE" id="PS00697">
    <property type="entry name" value="DNA_LIGASE_A1"/>
    <property type="match status" value="1"/>
</dbReference>
<reference evidence="15" key="1">
    <citation type="submission" date="2022-06" db="EMBL/GenBank/DDBJ databases">
        <title>Gracilimonas sp. CAU 1638 isolated from sea sediment.</title>
        <authorList>
            <person name="Kim W."/>
        </authorList>
    </citation>
    <scope>NUCLEOTIDE SEQUENCE</scope>
    <source>
        <strain evidence="15">CAU 1638</strain>
    </source>
</reference>
<evidence type="ECO:0000256" key="7">
    <source>
        <dbReference type="ARBA" id="ARBA00022840"/>
    </source>
</evidence>
<name>A0A9X2L4B7_9BACT</name>
<dbReference type="InterPro" id="IPR050191">
    <property type="entry name" value="ATP-dep_DNA_ligase"/>
</dbReference>
<keyword evidence="2 12" id="KW-0436">Ligase</keyword>
<dbReference type="InterPro" id="IPR016059">
    <property type="entry name" value="DNA_ligase_ATP-dep_CS"/>
</dbReference>
<dbReference type="EMBL" id="JANDBC010000002">
    <property type="protein sequence ID" value="MCP9292118.1"/>
    <property type="molecule type" value="Genomic_DNA"/>
</dbReference>
<dbReference type="RefSeq" id="WP_255134992.1">
    <property type="nucleotide sequence ID" value="NZ_JANDBC010000002.1"/>
</dbReference>
<evidence type="ECO:0000256" key="3">
    <source>
        <dbReference type="ARBA" id="ARBA00022618"/>
    </source>
</evidence>
<dbReference type="InterPro" id="IPR012340">
    <property type="entry name" value="NA-bd_OB-fold"/>
</dbReference>
<keyword evidence="8 12" id="KW-0233">DNA recombination</keyword>
<dbReference type="GO" id="GO:0051301">
    <property type="term" value="P:cell division"/>
    <property type="evidence" value="ECO:0007669"/>
    <property type="project" value="UniProtKB-KW"/>
</dbReference>
<dbReference type="Pfam" id="PF04675">
    <property type="entry name" value="DNA_ligase_A_N"/>
    <property type="match status" value="1"/>
</dbReference>
<gene>
    <name evidence="15" type="ORF">NM125_11060</name>
</gene>
<dbReference type="Gene3D" id="2.40.50.140">
    <property type="entry name" value="Nucleic acid-binding proteins"/>
    <property type="match status" value="1"/>
</dbReference>
<comment type="similarity">
    <text evidence="1 13">Belongs to the ATP-dependent DNA ligase family.</text>
</comment>
<evidence type="ECO:0000256" key="1">
    <source>
        <dbReference type="ARBA" id="ARBA00007572"/>
    </source>
</evidence>
<comment type="caution">
    <text evidence="15">The sequence shown here is derived from an EMBL/GenBank/DDBJ whole genome shotgun (WGS) entry which is preliminary data.</text>
</comment>
<evidence type="ECO:0000256" key="8">
    <source>
        <dbReference type="ARBA" id="ARBA00023172"/>
    </source>
</evidence>
<evidence type="ECO:0000256" key="9">
    <source>
        <dbReference type="ARBA" id="ARBA00023204"/>
    </source>
</evidence>
<keyword evidence="3" id="KW-0132">Cell division</keyword>
<dbReference type="NCBIfam" id="TIGR00574">
    <property type="entry name" value="dnl1"/>
    <property type="match status" value="1"/>
</dbReference>
<proteinExistence type="inferred from homology"/>
<dbReference type="InterPro" id="IPR000977">
    <property type="entry name" value="DNA_ligase_ATP-dep"/>
</dbReference>
<dbReference type="SUPFAM" id="SSF50249">
    <property type="entry name" value="Nucleic acid-binding proteins"/>
    <property type="match status" value="1"/>
</dbReference>
<keyword evidence="4" id="KW-0235">DNA replication</keyword>
<dbReference type="GO" id="GO:0006310">
    <property type="term" value="P:DNA recombination"/>
    <property type="evidence" value="ECO:0007669"/>
    <property type="project" value="UniProtKB-KW"/>
</dbReference>
<feature type="domain" description="ATP-dependent DNA ligase family profile" evidence="14">
    <location>
        <begin position="335"/>
        <end position="453"/>
    </location>
</feature>
<comment type="catalytic activity">
    <reaction evidence="11 12">
        <text>ATP + (deoxyribonucleotide)n-3'-hydroxyl + 5'-phospho-(deoxyribonucleotide)m = (deoxyribonucleotide)n+m + AMP + diphosphate.</text>
        <dbReference type="EC" id="6.5.1.1"/>
    </reaction>
</comment>
<dbReference type="EC" id="6.5.1.1" evidence="12"/>
<keyword evidence="9 12" id="KW-0234">DNA repair</keyword>
<dbReference type="InterPro" id="IPR012309">
    <property type="entry name" value="DNA_ligase_ATP-dep_C"/>
</dbReference>
<sequence>MANSNIHTFHALADIAQQINETRGSNAKIKICSEYFKSLDDEGLRRAARFLGEGAFSDVSGKRASVGSRTYSTLAAEICEIDYEKVFKPSKTATGSSSETIEKLLYNIPEARAKWTAENLSLEQVEDLFNRLYEVSSRADKQEILKEAWFQMTPLEVKYFLRIMGRGSLRIGFESKSIVSAIAKAFGHKVDEVRYVHMITGSIGKTAVLAKNDRLDEAKFTLFQPIAFMLASPIESRAVEDYSTYIAEEKFDGMRCQLHVSGDKVQIYSRDLNEITHSFPEIVEFFSERELPELVLDGEICVFKDDTILPFQLLQKRMGLKKPSKKILEQYPCLLISYDVLFYDGNPIFDLTLTERRTLLQDLSEKHNLPITTQQEIESKAHIEELFELALAHGNEGLMLKQKDSSYEYGQRRKSWLKVKKPGGSIDTIMMYAHAGSGKRGGTYSDFTLGVSVRDDERYEEEFIPIGKAYGGYSDDELKRMNDRIKKITAEKYGPTLGLYPDIVVELEFDDIQENKRTKANYTLRFPRFKAIRWDLSPDDVDTLKDVERLYQEKINQERLKQDQNPSFTINREG</sequence>
<evidence type="ECO:0000256" key="5">
    <source>
        <dbReference type="ARBA" id="ARBA00022741"/>
    </source>
</evidence>
<dbReference type="PROSITE" id="PS00333">
    <property type="entry name" value="DNA_LIGASE_A2"/>
    <property type="match status" value="1"/>
</dbReference>
<organism evidence="15 16">
    <name type="scientific">Gracilimonas sediminicola</name>
    <dbReference type="NCBI Taxonomy" id="2952158"/>
    <lineage>
        <taxon>Bacteria</taxon>
        <taxon>Pseudomonadati</taxon>
        <taxon>Balneolota</taxon>
        <taxon>Balneolia</taxon>
        <taxon>Balneolales</taxon>
        <taxon>Balneolaceae</taxon>
        <taxon>Gracilimonas</taxon>
    </lineage>
</organism>
<evidence type="ECO:0000256" key="10">
    <source>
        <dbReference type="ARBA" id="ARBA00023306"/>
    </source>
</evidence>
<dbReference type="PROSITE" id="PS50160">
    <property type="entry name" value="DNA_LIGASE_A3"/>
    <property type="match status" value="1"/>
</dbReference>
<evidence type="ECO:0000256" key="6">
    <source>
        <dbReference type="ARBA" id="ARBA00022763"/>
    </source>
</evidence>
<dbReference type="Gene3D" id="1.10.3260.10">
    <property type="entry name" value="DNA ligase, ATP-dependent, N-terminal domain"/>
    <property type="match status" value="1"/>
</dbReference>
<evidence type="ECO:0000259" key="14">
    <source>
        <dbReference type="PROSITE" id="PS50160"/>
    </source>
</evidence>
<dbReference type="Proteomes" id="UP001139125">
    <property type="component" value="Unassembled WGS sequence"/>
</dbReference>
<keyword evidence="10" id="KW-0131">Cell cycle</keyword>
<evidence type="ECO:0000256" key="13">
    <source>
        <dbReference type="RuleBase" id="RU004196"/>
    </source>
</evidence>
<dbReference type="Gene3D" id="3.30.470.30">
    <property type="entry name" value="DNA ligase/mRNA capping enzyme"/>
    <property type="match status" value="1"/>
</dbReference>
<keyword evidence="16" id="KW-1185">Reference proteome</keyword>
<dbReference type="GO" id="GO:0071897">
    <property type="term" value="P:DNA biosynthetic process"/>
    <property type="evidence" value="ECO:0007669"/>
    <property type="project" value="InterPro"/>
</dbReference>
<dbReference type="SUPFAM" id="SSF56091">
    <property type="entry name" value="DNA ligase/mRNA capping enzyme, catalytic domain"/>
    <property type="match status" value="1"/>
</dbReference>
<evidence type="ECO:0000256" key="2">
    <source>
        <dbReference type="ARBA" id="ARBA00022598"/>
    </source>
</evidence>
<dbReference type="InterPro" id="IPR012310">
    <property type="entry name" value="DNA_ligase_ATP-dep_cent"/>
</dbReference>
<dbReference type="PANTHER" id="PTHR45674">
    <property type="entry name" value="DNA LIGASE 1/3 FAMILY MEMBER"/>
    <property type="match status" value="1"/>
</dbReference>
<evidence type="ECO:0000313" key="16">
    <source>
        <dbReference type="Proteomes" id="UP001139125"/>
    </source>
</evidence>
<evidence type="ECO:0000256" key="4">
    <source>
        <dbReference type="ARBA" id="ARBA00022705"/>
    </source>
</evidence>
<evidence type="ECO:0000256" key="12">
    <source>
        <dbReference type="RuleBase" id="RU000617"/>
    </source>
</evidence>
<dbReference type="GO" id="GO:0003910">
    <property type="term" value="F:DNA ligase (ATP) activity"/>
    <property type="evidence" value="ECO:0007669"/>
    <property type="project" value="UniProtKB-EC"/>
</dbReference>
<keyword evidence="7 12" id="KW-0067">ATP-binding</keyword>
<dbReference type="Pfam" id="PF04679">
    <property type="entry name" value="DNA_ligase_A_C"/>
    <property type="match status" value="1"/>
</dbReference>
<evidence type="ECO:0000313" key="15">
    <source>
        <dbReference type="EMBL" id="MCP9292118.1"/>
    </source>
</evidence>
<dbReference type="AlphaFoldDB" id="A0A9X2L4B7"/>